<dbReference type="GO" id="GO:0046872">
    <property type="term" value="F:metal ion binding"/>
    <property type="evidence" value="ECO:0007669"/>
    <property type="project" value="UniProtKB-KW"/>
</dbReference>
<dbReference type="Gene3D" id="6.10.250.1450">
    <property type="match status" value="1"/>
</dbReference>
<dbReference type="GO" id="GO:0051539">
    <property type="term" value="F:4 iron, 4 sulfur cluster binding"/>
    <property type="evidence" value="ECO:0007669"/>
    <property type="project" value="UniProtKB-KW"/>
</dbReference>
<dbReference type="CDD" id="cd02980">
    <property type="entry name" value="TRX_Fd_family"/>
    <property type="match status" value="1"/>
</dbReference>
<dbReference type="InterPro" id="IPR001949">
    <property type="entry name" value="NADH-UbQ_OxRdtase_51kDa_CS"/>
</dbReference>
<dbReference type="Gene3D" id="3.40.50.11540">
    <property type="entry name" value="NADH-ubiquinone oxidoreductase 51kDa subunit"/>
    <property type="match status" value="1"/>
</dbReference>
<keyword evidence="2" id="KW-0004">4Fe-4S</keyword>
<dbReference type="GO" id="GO:0008137">
    <property type="term" value="F:NADH dehydrogenase (ubiquinone) activity"/>
    <property type="evidence" value="ECO:0007669"/>
    <property type="project" value="InterPro"/>
</dbReference>
<name>A0A7C4ERZ0_9BACT</name>
<dbReference type="Pfam" id="PF01512">
    <property type="entry name" value="Complex1_51K"/>
    <property type="match status" value="1"/>
</dbReference>
<dbReference type="AlphaFoldDB" id="A0A7C4ERZ0"/>
<dbReference type="FunFam" id="3.40.50.11540:FF:000001">
    <property type="entry name" value="NADH dehydrogenase [ubiquinone] flavoprotein 1, mitochondrial"/>
    <property type="match status" value="1"/>
</dbReference>
<dbReference type="InterPro" id="IPR019575">
    <property type="entry name" value="Nuop51_4Fe4S-bd"/>
</dbReference>
<dbReference type="GO" id="GO:0010181">
    <property type="term" value="F:FMN binding"/>
    <property type="evidence" value="ECO:0007669"/>
    <property type="project" value="InterPro"/>
</dbReference>
<dbReference type="PROSITE" id="PS00645">
    <property type="entry name" value="COMPLEX1_51K_2"/>
    <property type="match status" value="1"/>
</dbReference>
<dbReference type="FunFam" id="1.20.1440.230:FF:000001">
    <property type="entry name" value="Mitochondrial NADH dehydrogenase flavoprotein 1"/>
    <property type="match status" value="1"/>
</dbReference>
<feature type="domain" description="4Fe-4S ferredoxin-type" evidence="6">
    <location>
        <begin position="543"/>
        <end position="572"/>
    </location>
</feature>
<keyword evidence="4" id="KW-0408">Iron</keyword>
<sequence length="598" mass="65318">MTARPAYRMQFMMCAGTGCMASGSLDVKTALERELVKRKLQDEVQIVMTGCNGFCANGPLVVVYPDGIFYQKVKPEHAPLIVEEHVLKGRVVEQLLFKEEAAKDKVPLLKDIGFFSLQRLIVLRNRGLIDAESIDEYIARDGYAALAKALKEMTPEEVIEEVKKSGLRGRGGGGFPTGLKWEECRKYESFPKYTICNGDEGDPGAFMDRSVMEGDPHSVLEGMAISAYAIGAEKGYIYVRAEYPLAIQRLQKAIEDAREYGLLGNDILGTGFNFDIEIAPGAGAFVCGESTALMYSIEGKRGMPRIKPPRSAEAGLWNQPTNLNNVETFANINPIILNGGEWFASIGTEGSKGTKVFALTGAVVNVGLVEVPMGTTLRSLIFDIGGGIPKKRKFKAAQIGGPSGGCIPTGMEDVQIDYESLQGAGAMMGSGGVVVMDDSTCMVDTARFFTNFSVDESCGKCIPCREGLKVMFDKLTDIVEGRGQEGDVEFLIELGRHINSTSHCGLGKSAANPVLSTIRYFRDEYDAHIREKHCPALVCPDLIDFVVIEEKCKMCGMCYRNCPSGAIIWEKKKVAKIDKNKCTKCRTCIMNCKFGAIR</sequence>
<dbReference type="SMART" id="SM00928">
    <property type="entry name" value="NADH_4Fe-4S"/>
    <property type="match status" value="1"/>
</dbReference>
<keyword evidence="3" id="KW-0479">Metal-binding</keyword>
<dbReference type="Pfam" id="PF01257">
    <property type="entry name" value="2Fe-2S_thioredx"/>
    <property type="match status" value="1"/>
</dbReference>
<evidence type="ECO:0000313" key="7">
    <source>
        <dbReference type="EMBL" id="HGH59730.1"/>
    </source>
</evidence>
<dbReference type="PANTHER" id="PTHR43578:SF3">
    <property type="entry name" value="NADH-QUINONE OXIDOREDUCTASE SUBUNIT F"/>
    <property type="match status" value="1"/>
</dbReference>
<dbReference type="InterPro" id="IPR037207">
    <property type="entry name" value="Nuop51_4Fe4S-bd_sf"/>
</dbReference>
<dbReference type="Gene3D" id="3.10.20.600">
    <property type="match status" value="1"/>
</dbReference>
<dbReference type="InterPro" id="IPR017900">
    <property type="entry name" value="4Fe4S_Fe_S_CS"/>
</dbReference>
<dbReference type="PROSITE" id="PS00198">
    <property type="entry name" value="4FE4S_FER_1"/>
    <property type="match status" value="1"/>
</dbReference>
<dbReference type="InterPro" id="IPR011538">
    <property type="entry name" value="Nuo51_FMN-bd"/>
</dbReference>
<reference evidence="7" key="1">
    <citation type="journal article" date="2020" name="mSystems">
        <title>Genome- and Community-Level Interaction Insights into Carbon Utilization and Element Cycling Functions of Hydrothermarchaeota in Hydrothermal Sediment.</title>
        <authorList>
            <person name="Zhou Z."/>
            <person name="Liu Y."/>
            <person name="Xu W."/>
            <person name="Pan J."/>
            <person name="Luo Z.H."/>
            <person name="Li M."/>
        </authorList>
    </citation>
    <scope>NUCLEOTIDE SEQUENCE [LARGE SCALE GENOMIC DNA]</scope>
    <source>
        <strain evidence="7">SpSt-769</strain>
    </source>
</reference>
<dbReference type="Gene3D" id="3.40.30.10">
    <property type="entry name" value="Glutaredoxin"/>
    <property type="match status" value="1"/>
</dbReference>
<accession>A0A7C4ERZ0</accession>
<comment type="similarity">
    <text evidence="1">Belongs to the complex I 51 kDa subunit family.</text>
</comment>
<dbReference type="PROSITE" id="PS51257">
    <property type="entry name" value="PROKAR_LIPOPROTEIN"/>
    <property type="match status" value="1"/>
</dbReference>
<organism evidence="7">
    <name type="scientific">Desulfomonile tiedjei</name>
    <dbReference type="NCBI Taxonomy" id="2358"/>
    <lineage>
        <taxon>Bacteria</taxon>
        <taxon>Pseudomonadati</taxon>
        <taxon>Thermodesulfobacteriota</taxon>
        <taxon>Desulfomonilia</taxon>
        <taxon>Desulfomonilales</taxon>
        <taxon>Desulfomonilaceae</taxon>
        <taxon>Desulfomonile</taxon>
    </lineage>
</organism>
<dbReference type="SUPFAM" id="SSF140490">
    <property type="entry name" value="Nqo1C-terminal domain-like"/>
    <property type="match status" value="1"/>
</dbReference>
<dbReference type="EMBL" id="DTGT01000012">
    <property type="protein sequence ID" value="HGH59730.1"/>
    <property type="molecule type" value="Genomic_DNA"/>
</dbReference>
<feature type="domain" description="4Fe-4S ferredoxin-type" evidence="6">
    <location>
        <begin position="573"/>
        <end position="598"/>
    </location>
</feature>
<dbReference type="SUPFAM" id="SSF52833">
    <property type="entry name" value="Thioredoxin-like"/>
    <property type="match status" value="1"/>
</dbReference>
<evidence type="ECO:0000256" key="5">
    <source>
        <dbReference type="ARBA" id="ARBA00023014"/>
    </source>
</evidence>
<dbReference type="Gene3D" id="3.30.70.20">
    <property type="match status" value="1"/>
</dbReference>
<evidence type="ECO:0000256" key="4">
    <source>
        <dbReference type="ARBA" id="ARBA00023004"/>
    </source>
</evidence>
<dbReference type="Gene3D" id="1.20.1440.230">
    <property type="entry name" value="NADH-ubiquinone oxidoreductase 51kDa subunit, iron-sulphur binding domain"/>
    <property type="match status" value="1"/>
</dbReference>
<comment type="caution">
    <text evidence="7">The sequence shown here is derived from an EMBL/GenBank/DDBJ whole genome shotgun (WGS) entry which is preliminary data.</text>
</comment>
<dbReference type="SUPFAM" id="SSF54862">
    <property type="entry name" value="4Fe-4S ferredoxins"/>
    <property type="match status" value="1"/>
</dbReference>
<protein>
    <submittedName>
        <fullName evidence="7">NADH-quinone oxidoreductase subunit NuoF</fullName>
    </submittedName>
</protein>
<evidence type="ECO:0000256" key="1">
    <source>
        <dbReference type="ARBA" id="ARBA00007523"/>
    </source>
</evidence>
<evidence type="ECO:0000256" key="3">
    <source>
        <dbReference type="ARBA" id="ARBA00022723"/>
    </source>
</evidence>
<evidence type="ECO:0000259" key="6">
    <source>
        <dbReference type="PROSITE" id="PS51379"/>
    </source>
</evidence>
<evidence type="ECO:0000256" key="2">
    <source>
        <dbReference type="ARBA" id="ARBA00022485"/>
    </source>
</evidence>
<keyword evidence="5" id="KW-0411">Iron-sulfur</keyword>
<dbReference type="PROSITE" id="PS51379">
    <property type="entry name" value="4FE4S_FER_2"/>
    <property type="match status" value="2"/>
</dbReference>
<dbReference type="Pfam" id="PF10589">
    <property type="entry name" value="NADH_4Fe-4S"/>
    <property type="match status" value="1"/>
</dbReference>
<dbReference type="Pfam" id="PF12838">
    <property type="entry name" value="Fer4_7"/>
    <property type="match status" value="1"/>
</dbReference>
<dbReference type="SUPFAM" id="SSF142984">
    <property type="entry name" value="Nqo1 middle domain-like"/>
    <property type="match status" value="1"/>
</dbReference>
<dbReference type="InterPro" id="IPR017896">
    <property type="entry name" value="4Fe4S_Fe-S-bd"/>
</dbReference>
<gene>
    <name evidence="7" type="ORF">ENV54_00375</name>
</gene>
<dbReference type="PANTHER" id="PTHR43578">
    <property type="entry name" value="NADH-QUINONE OXIDOREDUCTASE SUBUNIT F"/>
    <property type="match status" value="1"/>
</dbReference>
<proteinExistence type="inferred from homology"/>
<dbReference type="SUPFAM" id="SSF142019">
    <property type="entry name" value="Nqo1 FMN-binding domain-like"/>
    <property type="match status" value="1"/>
</dbReference>
<dbReference type="InterPro" id="IPR037225">
    <property type="entry name" value="Nuo51_FMN-bd_sf"/>
</dbReference>
<dbReference type="InterPro" id="IPR036249">
    <property type="entry name" value="Thioredoxin-like_sf"/>
</dbReference>